<dbReference type="GO" id="GO:0016747">
    <property type="term" value="F:acyltransferase activity, transferring groups other than amino-acyl groups"/>
    <property type="evidence" value="ECO:0007669"/>
    <property type="project" value="InterPro"/>
</dbReference>
<gene>
    <name evidence="2" type="ordered locus">TTX_1763</name>
</gene>
<dbReference type="AlphaFoldDB" id="G4RLD8"/>
<dbReference type="InterPro" id="IPR016181">
    <property type="entry name" value="Acyl_CoA_acyltransferase"/>
</dbReference>
<sequence>MELDLVEITGLFEEIRRFYSYVSDESRYMRFLAAVRDPASVYKHLWSCGGRSFLVLEGRRPVAIVDVTPCGEEAEAGIVVADALQGRGYGTRIAEIFASLLPRLGFWRVKAEIYRENIKALALAKRMGAEIDCSTIVCVVRLQLATRSRAQGPLLAVI</sequence>
<dbReference type="GeneID" id="11262647"/>
<evidence type="ECO:0000313" key="2">
    <source>
        <dbReference type="EMBL" id="CCC82383.1"/>
    </source>
</evidence>
<dbReference type="eggNOG" id="arCOG05477">
    <property type="taxonomic scope" value="Archaea"/>
</dbReference>
<dbReference type="Pfam" id="PF00583">
    <property type="entry name" value="Acetyltransf_1"/>
    <property type="match status" value="1"/>
</dbReference>
<dbReference type="Gene3D" id="3.40.630.30">
    <property type="match status" value="1"/>
</dbReference>
<protein>
    <submittedName>
        <fullName evidence="2">Acetyltransferase, GNAT family</fullName>
    </submittedName>
</protein>
<dbReference type="RefSeq" id="WP_014127637.1">
    <property type="nucleotide sequence ID" value="NC_016070.1"/>
</dbReference>
<dbReference type="Proteomes" id="UP000002654">
    <property type="component" value="Chromosome"/>
</dbReference>
<dbReference type="InterPro" id="IPR000182">
    <property type="entry name" value="GNAT_dom"/>
</dbReference>
<dbReference type="SUPFAM" id="SSF55729">
    <property type="entry name" value="Acyl-CoA N-acyltransferases (Nat)"/>
    <property type="match status" value="1"/>
</dbReference>
<evidence type="ECO:0000259" key="1">
    <source>
        <dbReference type="PROSITE" id="PS51186"/>
    </source>
</evidence>
<feature type="domain" description="N-acetyltransferase" evidence="1">
    <location>
        <begin position="1"/>
        <end position="147"/>
    </location>
</feature>
<dbReference type="OrthoDB" id="45712at2157"/>
<dbReference type="HOGENOM" id="CLU_135992_0_0_2"/>
<name>G4RLD8_THETK</name>
<dbReference type="PaxDb" id="768679-TTX_1763"/>
<evidence type="ECO:0000313" key="3">
    <source>
        <dbReference type="Proteomes" id="UP000002654"/>
    </source>
</evidence>
<dbReference type="STRING" id="768679.TTX_1763"/>
<reference evidence="2 3" key="1">
    <citation type="journal article" date="2011" name="PLoS ONE">
        <title>The complete genome sequence of Thermoproteus tenax: a physiologically versatile member of the Crenarchaeota.</title>
        <authorList>
            <person name="Siebers B."/>
            <person name="Zaparty M."/>
            <person name="Raddatz G."/>
            <person name="Tjaden B."/>
            <person name="Albers S.V."/>
            <person name="Bell S.D."/>
            <person name="Blombach F."/>
            <person name="Kletzin A."/>
            <person name="Kyrpides N."/>
            <person name="Lanz C."/>
            <person name="Plagens A."/>
            <person name="Rampp M."/>
            <person name="Rosinus A."/>
            <person name="von Jan M."/>
            <person name="Makarova K.S."/>
            <person name="Klenk H.P."/>
            <person name="Schuster S.C."/>
            <person name="Hensel R."/>
        </authorList>
    </citation>
    <scope>NUCLEOTIDE SEQUENCE [LARGE SCALE GENOMIC DNA]</scope>
    <source>
        <strain evidence="3">ATCC 35583 / DSM 2078 / JCM 9277 / NBRC 100435 / Kra 1</strain>
    </source>
</reference>
<accession>G4RLD8</accession>
<dbReference type="PROSITE" id="PS51186">
    <property type="entry name" value="GNAT"/>
    <property type="match status" value="1"/>
</dbReference>
<organism evidence="2 3">
    <name type="scientific">Thermoproteus tenax (strain ATCC 35583 / DSM 2078 / JCM 9277 / NBRC 100435 / Kra 1)</name>
    <dbReference type="NCBI Taxonomy" id="768679"/>
    <lineage>
        <taxon>Archaea</taxon>
        <taxon>Thermoproteota</taxon>
        <taxon>Thermoprotei</taxon>
        <taxon>Thermoproteales</taxon>
        <taxon>Thermoproteaceae</taxon>
        <taxon>Thermoproteus</taxon>
    </lineage>
</organism>
<dbReference type="PATRIC" id="fig|768679.9.peg.1784"/>
<keyword evidence="3" id="KW-1185">Reference proteome</keyword>
<dbReference type="EMBL" id="FN869859">
    <property type="protein sequence ID" value="CCC82383.1"/>
    <property type="molecule type" value="Genomic_DNA"/>
</dbReference>
<dbReference type="KEGG" id="ttn:TTX_1763"/>
<proteinExistence type="predicted"/>